<keyword evidence="2" id="KW-0175">Coiled coil</keyword>
<evidence type="ECO:0000313" key="4">
    <source>
        <dbReference type="EMBL" id="CAJ1374428.1"/>
    </source>
</evidence>
<evidence type="ECO:0000313" key="5">
    <source>
        <dbReference type="Proteomes" id="UP001178507"/>
    </source>
</evidence>
<gene>
    <name evidence="4" type="ORF">EVOR1521_LOCUS3986</name>
</gene>
<feature type="compositionally biased region" description="Basic and acidic residues" evidence="3">
    <location>
        <begin position="1079"/>
        <end position="1094"/>
    </location>
</feature>
<name>A0AA36MNS1_9DINO</name>
<feature type="compositionally biased region" description="Basic and acidic residues" evidence="3">
    <location>
        <begin position="1104"/>
        <end position="1120"/>
    </location>
</feature>
<proteinExistence type="predicted"/>
<dbReference type="PANTHER" id="PTHR32215">
    <property type="entry name" value="CILIA- AND FLAGELLA-ASSOCIATED PROTEIN 57"/>
    <property type="match status" value="1"/>
</dbReference>
<dbReference type="EMBL" id="CAUJNA010000250">
    <property type="protein sequence ID" value="CAJ1374428.1"/>
    <property type="molecule type" value="Genomic_DNA"/>
</dbReference>
<feature type="coiled-coil region" evidence="2">
    <location>
        <begin position="781"/>
        <end position="808"/>
    </location>
</feature>
<feature type="repeat" description="WD" evidence="1">
    <location>
        <begin position="369"/>
        <end position="410"/>
    </location>
</feature>
<dbReference type="Gene3D" id="2.130.10.10">
    <property type="entry name" value="YVTN repeat-like/Quinoprotein amine dehydrogenase"/>
    <property type="match status" value="2"/>
</dbReference>
<dbReference type="InterPro" id="IPR052993">
    <property type="entry name" value="CFA-57"/>
</dbReference>
<feature type="coiled-coil region" evidence="2">
    <location>
        <begin position="993"/>
        <end position="1034"/>
    </location>
</feature>
<dbReference type="Proteomes" id="UP001178507">
    <property type="component" value="Unassembled WGS sequence"/>
</dbReference>
<accession>A0AA36MNS1</accession>
<dbReference type="InterPro" id="IPR036322">
    <property type="entry name" value="WD40_repeat_dom_sf"/>
</dbReference>
<dbReference type="InterPro" id="IPR015943">
    <property type="entry name" value="WD40/YVTN_repeat-like_dom_sf"/>
</dbReference>
<dbReference type="PANTHER" id="PTHR32215:SF0">
    <property type="entry name" value="CILIA- AND FLAGELLA-ASSOCIATED PROTEIN 57"/>
    <property type="match status" value="1"/>
</dbReference>
<dbReference type="AlphaFoldDB" id="A0AA36MNS1"/>
<evidence type="ECO:0008006" key="6">
    <source>
        <dbReference type="Google" id="ProtNLM"/>
    </source>
</evidence>
<dbReference type="PROSITE" id="PS50082">
    <property type="entry name" value="WD_REPEATS_2"/>
    <property type="match status" value="1"/>
</dbReference>
<dbReference type="SUPFAM" id="SSF50978">
    <property type="entry name" value="WD40 repeat-like"/>
    <property type="match status" value="1"/>
</dbReference>
<reference evidence="4" key="1">
    <citation type="submission" date="2023-08" db="EMBL/GenBank/DDBJ databases">
        <authorList>
            <person name="Chen Y."/>
            <person name="Shah S."/>
            <person name="Dougan E. K."/>
            <person name="Thang M."/>
            <person name="Chan C."/>
        </authorList>
    </citation>
    <scope>NUCLEOTIDE SEQUENCE</scope>
</reference>
<evidence type="ECO:0000256" key="3">
    <source>
        <dbReference type="SAM" id="MobiDB-lite"/>
    </source>
</evidence>
<dbReference type="InterPro" id="IPR001680">
    <property type="entry name" value="WD40_rpt"/>
</dbReference>
<feature type="region of interest" description="Disordered" evidence="3">
    <location>
        <begin position="1065"/>
        <end position="1156"/>
    </location>
</feature>
<dbReference type="PROSITE" id="PS50294">
    <property type="entry name" value="WD_REPEATS_REGION"/>
    <property type="match status" value="1"/>
</dbReference>
<feature type="compositionally biased region" description="Polar residues" evidence="3">
    <location>
        <begin position="1134"/>
        <end position="1146"/>
    </location>
</feature>
<evidence type="ECO:0000256" key="1">
    <source>
        <dbReference type="PROSITE-ProRule" id="PRU00221"/>
    </source>
</evidence>
<evidence type="ECO:0000256" key="2">
    <source>
        <dbReference type="SAM" id="Coils"/>
    </source>
</evidence>
<sequence>MERRSSVGDRGSANDRASAGISLEVAHGFGSHGRLRETVLFGDIAGQYLAHAVGRQLAFRNLQGGEVTFAKETDETEAITSCAASRDRCFLAVCRHRNKSKVSVYELGPLATNQPVQTLEELQGRDGHVGPITAVAFSSAGRANGAKEEASSRLCVASSGRHAQIIVLNWRLNEVIGRFMLDGPLTRIAFSRLDSELISGSGPDCFDLWVLKEFRDSEGGEDAKLEAKEMQRLQPIEELKLYAATFTDHCWLQPANGTLALCTEEGAVHIVSSGTDSEVVDARAQADLDPVPYFICILESPFGGSLSGLNVLCIGSFSNGFLVAGAGSSLAVWNVHFLRFSNGGHLLAAAQAKQILIFSARTLKKLATLRGHPREVASLAFDPLDKTLVSVGEDGKICEWSTENWSAVNEYGAHGEALAVASAGEGYVWAGAVEPDRCAFRSFRHGAYEESEDFVLHPTERITSMELYSRPSEVSLLAGDRSGNLLAFCGLTGVLRTAAMGLHADAITAVRISADGHTVATAGKDGAVFVLSADGFSDTSLSAGRGPMEVVMINRGDIQLRQDEISDLSAQISALKTQLEENAARLQSELRARVEEARKQDQATIVSLRGKYEKLQQASTVKERDSLRKMKVMEELHVKAADDQEKAYDKRMRADSDSYDALQAELRDLEARFEQNRQRAQRTVEQQELKQEKEVHRRLNEKDTEIQKLKELIAFTQKRFDAMLDQEGMEQALEVSEIKKKNQEELEQQHLVEYKLKKDQDMLVRGLDMMEKDKDRIAMEQREASVNISNLRSEAELMKREVTSLKVERKEREATLRDKEMEIGTHKVKVQTLKKFKHVLDYRLREVTDSLKPKEDLIAQLHTQLHALEEEFEKQLEIQTQMEAVLETKAQQVASLAAEVDKQKEVLRQRERAIFRFCADLHELATGGEDTRNWHIGMKKIYRDHVNPEIFHQDEEQTRPVQEMARQIQVMERKATMLALRGKNGEATAKADIIRKTQENSLLIHELEELRTEKKALQAEAKELELQLRLGQNVQQVKAALPSTETPPPALEQLPQAVREIFEEAPEVPRNVMKGSTLKKAEKSTHHKSPEELRQRKKALRQSETAEQRLTRQRIREHLVPGELESMHKRRSAEQNSVASESSGSVPPSCASVPAGPALSVVRFGRSTPGSSVDSV</sequence>
<dbReference type="SUPFAM" id="SSF63829">
    <property type="entry name" value="Calcium-dependent phosphotriesterase"/>
    <property type="match status" value="1"/>
</dbReference>
<keyword evidence="5" id="KW-1185">Reference proteome</keyword>
<organism evidence="4 5">
    <name type="scientific">Effrenium voratum</name>
    <dbReference type="NCBI Taxonomy" id="2562239"/>
    <lineage>
        <taxon>Eukaryota</taxon>
        <taxon>Sar</taxon>
        <taxon>Alveolata</taxon>
        <taxon>Dinophyceae</taxon>
        <taxon>Suessiales</taxon>
        <taxon>Symbiodiniaceae</taxon>
        <taxon>Effrenium</taxon>
    </lineage>
</organism>
<keyword evidence="1" id="KW-0853">WD repeat</keyword>
<feature type="coiled-coil region" evidence="2">
    <location>
        <begin position="565"/>
        <end position="600"/>
    </location>
</feature>
<dbReference type="SMART" id="SM00320">
    <property type="entry name" value="WD40"/>
    <property type="match status" value="4"/>
</dbReference>
<comment type="caution">
    <text evidence="4">The sequence shown here is derived from an EMBL/GenBank/DDBJ whole genome shotgun (WGS) entry which is preliminary data.</text>
</comment>
<feature type="coiled-coil region" evidence="2">
    <location>
        <begin position="652"/>
        <end position="749"/>
    </location>
</feature>
<dbReference type="Pfam" id="PF00400">
    <property type="entry name" value="WD40"/>
    <property type="match status" value="2"/>
</dbReference>
<protein>
    <recommendedName>
        <fullName evidence="6">Cilia- and flagella-associated protein 57</fullName>
    </recommendedName>
</protein>